<dbReference type="Proteomes" id="UP000636709">
    <property type="component" value="Unassembled WGS sequence"/>
</dbReference>
<evidence type="ECO:0000313" key="2">
    <source>
        <dbReference type="Proteomes" id="UP000636709"/>
    </source>
</evidence>
<gene>
    <name evidence="1" type="ORF">HU200_005499</name>
</gene>
<dbReference type="AlphaFoldDB" id="A0A835FRM4"/>
<dbReference type="EMBL" id="JACEFO010000375">
    <property type="protein sequence ID" value="KAF8772542.1"/>
    <property type="molecule type" value="Genomic_DNA"/>
</dbReference>
<name>A0A835FRM4_9POAL</name>
<reference evidence="1" key="1">
    <citation type="submission" date="2020-07" db="EMBL/GenBank/DDBJ databases">
        <title>Genome sequence and genetic diversity analysis of an under-domesticated orphan crop, white fonio (Digitaria exilis).</title>
        <authorList>
            <person name="Bennetzen J.L."/>
            <person name="Chen S."/>
            <person name="Ma X."/>
            <person name="Wang X."/>
            <person name="Yssel A.E.J."/>
            <person name="Chaluvadi S.R."/>
            <person name="Johnson M."/>
            <person name="Gangashetty P."/>
            <person name="Hamidou F."/>
            <person name="Sanogo M.D."/>
            <person name="Zwaenepoel A."/>
            <person name="Wallace J."/>
            <person name="Van De Peer Y."/>
            <person name="Van Deynze A."/>
        </authorList>
    </citation>
    <scope>NUCLEOTIDE SEQUENCE</scope>
    <source>
        <tissue evidence="1">Leaves</tissue>
    </source>
</reference>
<comment type="caution">
    <text evidence="1">The sequence shown here is derived from an EMBL/GenBank/DDBJ whole genome shotgun (WGS) entry which is preliminary data.</text>
</comment>
<keyword evidence="2" id="KW-1185">Reference proteome</keyword>
<protein>
    <submittedName>
        <fullName evidence="1">Uncharacterized protein</fullName>
    </submittedName>
</protein>
<sequence>MIVNNKPASDQQQLVPNDYFECVRKLPRSTWNCWMRIDGYVDLSRLEEEVRETVRRVLLVAAMQKRCSAS</sequence>
<organism evidence="1 2">
    <name type="scientific">Digitaria exilis</name>
    <dbReference type="NCBI Taxonomy" id="1010633"/>
    <lineage>
        <taxon>Eukaryota</taxon>
        <taxon>Viridiplantae</taxon>
        <taxon>Streptophyta</taxon>
        <taxon>Embryophyta</taxon>
        <taxon>Tracheophyta</taxon>
        <taxon>Spermatophyta</taxon>
        <taxon>Magnoliopsida</taxon>
        <taxon>Liliopsida</taxon>
        <taxon>Poales</taxon>
        <taxon>Poaceae</taxon>
        <taxon>PACMAD clade</taxon>
        <taxon>Panicoideae</taxon>
        <taxon>Panicodae</taxon>
        <taxon>Paniceae</taxon>
        <taxon>Anthephorinae</taxon>
        <taxon>Digitaria</taxon>
    </lineage>
</organism>
<proteinExistence type="predicted"/>
<accession>A0A835FRM4</accession>
<evidence type="ECO:0000313" key="1">
    <source>
        <dbReference type="EMBL" id="KAF8772542.1"/>
    </source>
</evidence>